<reference evidence="1" key="1">
    <citation type="submission" date="2020-05" db="UniProtKB">
        <authorList>
            <consortium name="EnsemblMetazoa"/>
        </authorList>
    </citation>
    <scope>IDENTIFICATION</scope>
    <source>
        <strain evidence="1">TTRI</strain>
    </source>
</reference>
<organism evidence="1 2">
    <name type="scientific">Glossina austeni</name>
    <name type="common">Savannah tsetse fly</name>
    <dbReference type="NCBI Taxonomy" id="7395"/>
    <lineage>
        <taxon>Eukaryota</taxon>
        <taxon>Metazoa</taxon>
        <taxon>Ecdysozoa</taxon>
        <taxon>Arthropoda</taxon>
        <taxon>Hexapoda</taxon>
        <taxon>Insecta</taxon>
        <taxon>Pterygota</taxon>
        <taxon>Neoptera</taxon>
        <taxon>Endopterygota</taxon>
        <taxon>Diptera</taxon>
        <taxon>Brachycera</taxon>
        <taxon>Muscomorpha</taxon>
        <taxon>Hippoboscoidea</taxon>
        <taxon>Glossinidae</taxon>
        <taxon>Glossina</taxon>
    </lineage>
</organism>
<dbReference type="EnsemblMetazoa" id="GAUT035050-RA">
    <property type="protein sequence ID" value="GAUT035050-PA"/>
    <property type="gene ID" value="GAUT035050"/>
</dbReference>
<protein>
    <submittedName>
        <fullName evidence="1">Uncharacterized protein</fullName>
    </submittedName>
</protein>
<dbReference type="AlphaFoldDB" id="A0A1A9VEU3"/>
<accession>A0A1A9VEU3</accession>
<dbReference type="Proteomes" id="UP000078200">
    <property type="component" value="Unassembled WGS sequence"/>
</dbReference>
<keyword evidence="2" id="KW-1185">Reference proteome</keyword>
<sequence>MVSESVRPPELTLARSESTREFGTVGKVELRGNVSVALTDPLELADVEGPSGKGQGTSPCVTSCSAATTVTTTAGPTAATATSATASWSATATASFVDNGHLTNAGCSSSTNFLNNSTPSRSSSSRLTFDLHTINLITVTPLIFKILESWKIINTLLFWKACFKKVIKEEDDSKEIEHI</sequence>
<proteinExistence type="predicted"/>
<evidence type="ECO:0000313" key="2">
    <source>
        <dbReference type="Proteomes" id="UP000078200"/>
    </source>
</evidence>
<dbReference type="VEuPathDB" id="VectorBase:GAUT035050"/>
<name>A0A1A9VEU3_GLOAU</name>
<evidence type="ECO:0000313" key="1">
    <source>
        <dbReference type="EnsemblMetazoa" id="GAUT035050-PA"/>
    </source>
</evidence>